<dbReference type="InterPro" id="IPR052893">
    <property type="entry name" value="TCS_response_regulator"/>
</dbReference>
<feature type="modified residue" description="4-aspartylphosphate" evidence="1">
    <location>
        <position position="65"/>
    </location>
</feature>
<evidence type="ECO:0000313" key="3">
    <source>
        <dbReference type="EMBL" id="PAU92744.1"/>
    </source>
</evidence>
<dbReference type="GO" id="GO:0000160">
    <property type="term" value="P:phosphorelay signal transduction system"/>
    <property type="evidence" value="ECO:0007669"/>
    <property type="project" value="InterPro"/>
</dbReference>
<dbReference type="InterPro" id="IPR001789">
    <property type="entry name" value="Sig_transdc_resp-reg_receiver"/>
</dbReference>
<reference evidence="3 4" key="1">
    <citation type="submission" date="2017-08" db="EMBL/GenBank/DDBJ databases">
        <title>Aliifodinibius alkalisoli sp. nov., isolated from saline alkaline soil.</title>
        <authorList>
            <person name="Liu D."/>
            <person name="Zhang G."/>
        </authorList>
    </citation>
    <scope>NUCLEOTIDE SEQUENCE [LARGE SCALE GENOMIC DNA]</scope>
    <source>
        <strain evidence="3 4">WN023</strain>
    </source>
</reference>
<comment type="caution">
    <text evidence="3">The sequence shown here is derived from an EMBL/GenBank/DDBJ whole genome shotgun (WGS) entry which is preliminary data.</text>
</comment>
<dbReference type="SMART" id="SM00448">
    <property type="entry name" value="REC"/>
    <property type="match status" value="1"/>
</dbReference>
<keyword evidence="4" id="KW-1185">Reference proteome</keyword>
<evidence type="ECO:0000256" key="1">
    <source>
        <dbReference type="PROSITE-ProRule" id="PRU00169"/>
    </source>
</evidence>
<evidence type="ECO:0000313" key="4">
    <source>
        <dbReference type="Proteomes" id="UP000218831"/>
    </source>
</evidence>
<dbReference type="Gene3D" id="3.40.50.2300">
    <property type="match status" value="1"/>
</dbReference>
<accession>A0A2A2G6V9</accession>
<sequence length="146" mass="16511">MDPIHILLVEDNEGDIVLTTEALEEGKITNSLSIVRDGWQAIQYLDQNETEGFGNATTPDLVLLDINLPKINGHEVLKHIKSTQKLKHIPVIMLTTSSDEVDINKSYKNHVNCYITKPVEVDNFIRAISAIEYFWISIVQLPTKLN</sequence>
<dbReference type="SUPFAM" id="SSF52172">
    <property type="entry name" value="CheY-like"/>
    <property type="match status" value="1"/>
</dbReference>
<gene>
    <name evidence="3" type="ORF">CK503_15380</name>
</gene>
<protein>
    <submittedName>
        <fullName evidence="3">Two-component system response regulator</fullName>
    </submittedName>
</protein>
<dbReference type="RefSeq" id="WP_095607724.1">
    <property type="nucleotide sequence ID" value="NZ_NSKE01000014.1"/>
</dbReference>
<dbReference type="AlphaFoldDB" id="A0A2A2G6V9"/>
<dbReference type="PANTHER" id="PTHR44520:SF2">
    <property type="entry name" value="RESPONSE REGULATOR RCP1"/>
    <property type="match status" value="1"/>
</dbReference>
<evidence type="ECO:0000259" key="2">
    <source>
        <dbReference type="PROSITE" id="PS50110"/>
    </source>
</evidence>
<dbReference type="CDD" id="cd17557">
    <property type="entry name" value="REC_Rcp-like"/>
    <property type="match status" value="1"/>
</dbReference>
<dbReference type="Pfam" id="PF00072">
    <property type="entry name" value="Response_reg"/>
    <property type="match status" value="1"/>
</dbReference>
<proteinExistence type="predicted"/>
<keyword evidence="1" id="KW-0597">Phosphoprotein</keyword>
<name>A0A2A2G6V9_9BACT</name>
<feature type="domain" description="Response regulatory" evidence="2">
    <location>
        <begin position="5"/>
        <end position="132"/>
    </location>
</feature>
<dbReference type="InterPro" id="IPR011006">
    <property type="entry name" value="CheY-like_superfamily"/>
</dbReference>
<organism evidence="3 4">
    <name type="scientific">Fodinibius salipaludis</name>
    <dbReference type="NCBI Taxonomy" id="2032627"/>
    <lineage>
        <taxon>Bacteria</taxon>
        <taxon>Pseudomonadati</taxon>
        <taxon>Balneolota</taxon>
        <taxon>Balneolia</taxon>
        <taxon>Balneolales</taxon>
        <taxon>Balneolaceae</taxon>
        <taxon>Fodinibius</taxon>
    </lineage>
</organism>
<dbReference type="PANTHER" id="PTHR44520">
    <property type="entry name" value="RESPONSE REGULATOR RCP1-RELATED"/>
    <property type="match status" value="1"/>
</dbReference>
<dbReference type="PROSITE" id="PS50110">
    <property type="entry name" value="RESPONSE_REGULATORY"/>
    <property type="match status" value="1"/>
</dbReference>
<dbReference type="OrthoDB" id="7631574at2"/>
<dbReference type="Proteomes" id="UP000218831">
    <property type="component" value="Unassembled WGS sequence"/>
</dbReference>
<dbReference type="EMBL" id="NSKE01000014">
    <property type="protein sequence ID" value="PAU92744.1"/>
    <property type="molecule type" value="Genomic_DNA"/>
</dbReference>